<evidence type="ECO:0000313" key="2">
    <source>
        <dbReference type="Proteomes" id="UP001596109"/>
    </source>
</evidence>
<evidence type="ECO:0000313" key="1">
    <source>
        <dbReference type="EMBL" id="MFC5591171.1"/>
    </source>
</evidence>
<gene>
    <name evidence="1" type="ORF">ACFPRA_20015</name>
</gene>
<dbReference type="Proteomes" id="UP001596109">
    <property type="component" value="Unassembled WGS sequence"/>
</dbReference>
<protein>
    <submittedName>
        <fullName evidence="1">Uncharacterized protein</fullName>
    </submittedName>
</protein>
<accession>A0ABW0TQT2</accession>
<reference evidence="2" key="1">
    <citation type="journal article" date="2019" name="Int. J. Syst. Evol. Microbiol.">
        <title>The Global Catalogue of Microorganisms (GCM) 10K type strain sequencing project: providing services to taxonomists for standard genome sequencing and annotation.</title>
        <authorList>
            <consortium name="The Broad Institute Genomics Platform"/>
            <consortium name="The Broad Institute Genome Sequencing Center for Infectious Disease"/>
            <person name="Wu L."/>
            <person name="Ma J."/>
        </authorList>
    </citation>
    <scope>NUCLEOTIDE SEQUENCE [LARGE SCALE GENOMIC DNA]</scope>
    <source>
        <strain evidence="2">CGMCC 4.1434</strain>
    </source>
</reference>
<proteinExistence type="predicted"/>
<keyword evidence="2" id="KW-1185">Reference proteome</keyword>
<name>A0ABW0TQT2_9BACL</name>
<dbReference type="EMBL" id="JBHSNO010000015">
    <property type="protein sequence ID" value="MFC5591171.1"/>
    <property type="molecule type" value="Genomic_DNA"/>
</dbReference>
<sequence length="171" mass="19818">MYDPTIFENVKVAFENHVYDLDNIDQKITITNRIDRMDLAVLARDFAIQFKVVGLQNITAEISLTASLKELAGELLELPGENPGCVLCLRFMKHVQHVKNQCYQIEKSLNSIWKDDIELTQTLSFEYGQDPSNYLNNIELNFKEKINEAHMEDIPDFLFHVLKTVEVLDRI</sequence>
<organism evidence="1 2">
    <name type="scientific">Sporosarcina soli</name>
    <dbReference type="NCBI Taxonomy" id="334736"/>
    <lineage>
        <taxon>Bacteria</taxon>
        <taxon>Bacillati</taxon>
        <taxon>Bacillota</taxon>
        <taxon>Bacilli</taxon>
        <taxon>Bacillales</taxon>
        <taxon>Caryophanaceae</taxon>
        <taxon>Sporosarcina</taxon>
    </lineage>
</organism>
<dbReference type="RefSeq" id="WP_381438618.1">
    <property type="nucleotide sequence ID" value="NZ_JBHSNO010000015.1"/>
</dbReference>
<comment type="caution">
    <text evidence="1">The sequence shown here is derived from an EMBL/GenBank/DDBJ whole genome shotgun (WGS) entry which is preliminary data.</text>
</comment>